<keyword evidence="2" id="KW-1185">Reference proteome</keyword>
<reference evidence="1 2" key="1">
    <citation type="journal article" date="2019" name="Commun. Biol.">
        <title>The bagworm genome reveals a unique fibroin gene that provides high tensile strength.</title>
        <authorList>
            <person name="Kono N."/>
            <person name="Nakamura H."/>
            <person name="Ohtoshi R."/>
            <person name="Tomita M."/>
            <person name="Numata K."/>
            <person name="Arakawa K."/>
        </authorList>
    </citation>
    <scope>NUCLEOTIDE SEQUENCE [LARGE SCALE GENOMIC DNA]</scope>
</reference>
<comment type="caution">
    <text evidence="1">The sequence shown here is derived from an EMBL/GenBank/DDBJ whole genome shotgun (WGS) entry which is preliminary data.</text>
</comment>
<dbReference type="EMBL" id="BGZK01000895">
    <property type="protein sequence ID" value="GBP64341.1"/>
    <property type="molecule type" value="Genomic_DNA"/>
</dbReference>
<protein>
    <submittedName>
        <fullName evidence="1">Uncharacterized protein</fullName>
    </submittedName>
</protein>
<dbReference type="Proteomes" id="UP000299102">
    <property type="component" value="Unassembled WGS sequence"/>
</dbReference>
<evidence type="ECO:0000313" key="2">
    <source>
        <dbReference type="Proteomes" id="UP000299102"/>
    </source>
</evidence>
<sequence length="191" mass="20293">MSRNPSDCAARPSARALTAAEGSSVVFRVPQQNIYICFVGKNILSGRRRSHATSGDPAETFRHSVDIRRAAPTSARGGLSSAEAARACALRAALSGSGPRVAGPSHADPVVPDPTTHAALSIDPEHIPDRHPHVVVHLSAEANDPRTAAVPSAVGGRDAALRDFRRPLLGYSVECRFVRQCLVHLVFKVEI</sequence>
<evidence type="ECO:0000313" key="1">
    <source>
        <dbReference type="EMBL" id="GBP64341.1"/>
    </source>
</evidence>
<dbReference type="AlphaFoldDB" id="A0A4C1XKM7"/>
<organism evidence="1 2">
    <name type="scientific">Eumeta variegata</name>
    <name type="common">Bagworm moth</name>
    <name type="synonym">Eumeta japonica</name>
    <dbReference type="NCBI Taxonomy" id="151549"/>
    <lineage>
        <taxon>Eukaryota</taxon>
        <taxon>Metazoa</taxon>
        <taxon>Ecdysozoa</taxon>
        <taxon>Arthropoda</taxon>
        <taxon>Hexapoda</taxon>
        <taxon>Insecta</taxon>
        <taxon>Pterygota</taxon>
        <taxon>Neoptera</taxon>
        <taxon>Endopterygota</taxon>
        <taxon>Lepidoptera</taxon>
        <taxon>Glossata</taxon>
        <taxon>Ditrysia</taxon>
        <taxon>Tineoidea</taxon>
        <taxon>Psychidae</taxon>
        <taxon>Oiketicinae</taxon>
        <taxon>Eumeta</taxon>
    </lineage>
</organism>
<gene>
    <name evidence="1" type="ORF">EVAR_14909_1</name>
</gene>
<proteinExistence type="predicted"/>
<name>A0A4C1XKM7_EUMVA</name>
<accession>A0A4C1XKM7</accession>